<sequence length="470" mass="51392">MLEPIVQRMLLTDKGSVEAPAGTGKTEQITLLAGELPGRWLILTHTVAGVEAIRRRLRKRQVHGEKTQVDTIAAWSYRWARAFPVNSGLASSWTAQSRDWTAVMNAAASLVESGAVGSILKASFDGVLVDEYQDCTVSHHRLVKALSQIMRCYVFGDPLQAIFGFGNDPLVDWESETIKAFPLAGSFSTGHRWNQAGDPDLGMWLIAQRPNFRAGNFDFANAPNCVTWVQSAEEREPRDLKGDCFAKGMRDGHTLSVLHSSVNDAGRAELAKFIGATTVEPIGGRAERNFYDALRSLTGTHLVGAVLELAGSGFAGANAAEKRKRVESILNNPSRMRVPPTPAEFALSNIARDPSLNAVLDALNCIALEPGVTLVRPELINGVRATLRHCVENPDVQLEDASWHVANTRREKGRIIRNRSVGSTLLVKGLEFDHVVITPEACTTRHHWYVALTRAAKSVKILSAKSMFSV</sequence>
<dbReference type="Gene3D" id="3.40.50.300">
    <property type="entry name" value="P-loop containing nucleotide triphosphate hydrolases"/>
    <property type="match status" value="2"/>
</dbReference>
<evidence type="ECO:0000259" key="6">
    <source>
        <dbReference type="Pfam" id="PF00580"/>
    </source>
</evidence>
<dbReference type="GO" id="GO:0003677">
    <property type="term" value="F:DNA binding"/>
    <property type="evidence" value="ECO:0007669"/>
    <property type="project" value="InterPro"/>
</dbReference>
<evidence type="ECO:0000313" key="8">
    <source>
        <dbReference type="Proteomes" id="UP000054683"/>
    </source>
</evidence>
<dbReference type="InterPro" id="IPR014016">
    <property type="entry name" value="UvrD-like_ATP-bd"/>
</dbReference>
<evidence type="ECO:0000313" key="7">
    <source>
        <dbReference type="EMBL" id="SAL61598.1"/>
    </source>
</evidence>
<protein>
    <recommendedName>
        <fullName evidence="5">DNA 3'-5' helicase II</fullName>
    </recommendedName>
</protein>
<dbReference type="GO" id="GO:0005524">
    <property type="term" value="F:ATP binding"/>
    <property type="evidence" value="ECO:0007669"/>
    <property type="project" value="UniProtKB-KW"/>
</dbReference>
<evidence type="ECO:0000256" key="2">
    <source>
        <dbReference type="ARBA" id="ARBA00022801"/>
    </source>
</evidence>
<dbReference type="SUPFAM" id="SSF52540">
    <property type="entry name" value="P-loop containing nucleoside triphosphate hydrolases"/>
    <property type="match status" value="2"/>
</dbReference>
<accession>A0A158IYC2</accession>
<dbReference type="GO" id="GO:0043138">
    <property type="term" value="F:3'-5' DNA helicase activity"/>
    <property type="evidence" value="ECO:0007669"/>
    <property type="project" value="TreeGrafter"/>
</dbReference>
<organism evidence="7 8">
    <name type="scientific">Caballeronia udeis</name>
    <dbReference type="NCBI Taxonomy" id="1232866"/>
    <lineage>
        <taxon>Bacteria</taxon>
        <taxon>Pseudomonadati</taxon>
        <taxon>Pseudomonadota</taxon>
        <taxon>Betaproteobacteria</taxon>
        <taxon>Burkholderiales</taxon>
        <taxon>Burkholderiaceae</taxon>
        <taxon>Caballeronia</taxon>
    </lineage>
</organism>
<evidence type="ECO:0000256" key="5">
    <source>
        <dbReference type="ARBA" id="ARBA00034923"/>
    </source>
</evidence>
<dbReference type="Pfam" id="PF00580">
    <property type="entry name" value="UvrD-helicase"/>
    <property type="match status" value="1"/>
</dbReference>
<evidence type="ECO:0000256" key="3">
    <source>
        <dbReference type="ARBA" id="ARBA00022806"/>
    </source>
</evidence>
<keyword evidence="3" id="KW-0347">Helicase</keyword>
<name>A0A158IYC2_9BURK</name>
<dbReference type="AlphaFoldDB" id="A0A158IYC2"/>
<dbReference type="InterPro" id="IPR000212">
    <property type="entry name" value="DNA_helicase_UvrD/REP"/>
</dbReference>
<keyword evidence="4" id="KW-0067">ATP-binding</keyword>
<dbReference type="InterPro" id="IPR027417">
    <property type="entry name" value="P-loop_NTPase"/>
</dbReference>
<gene>
    <name evidence="7" type="primary">recB</name>
    <name evidence="7" type="ORF">AWB69_06855</name>
</gene>
<reference evidence="7 8" key="1">
    <citation type="submission" date="2016-01" db="EMBL/GenBank/DDBJ databases">
        <authorList>
            <person name="Oliw E.H."/>
        </authorList>
    </citation>
    <scope>NUCLEOTIDE SEQUENCE [LARGE SCALE GENOMIC DNA]</scope>
    <source>
        <strain evidence="7">LMG 27134</strain>
    </source>
</reference>
<dbReference type="GO" id="GO:0000725">
    <property type="term" value="P:recombinational repair"/>
    <property type="evidence" value="ECO:0007669"/>
    <property type="project" value="TreeGrafter"/>
</dbReference>
<feature type="domain" description="UvrD-like helicase ATP-binding" evidence="6">
    <location>
        <begin position="107"/>
        <end position="165"/>
    </location>
</feature>
<keyword evidence="1" id="KW-0547">Nucleotide-binding</keyword>
<proteinExistence type="predicted"/>
<dbReference type="GO" id="GO:0005829">
    <property type="term" value="C:cytosol"/>
    <property type="evidence" value="ECO:0007669"/>
    <property type="project" value="TreeGrafter"/>
</dbReference>
<evidence type="ECO:0000256" key="1">
    <source>
        <dbReference type="ARBA" id="ARBA00022741"/>
    </source>
</evidence>
<dbReference type="EMBL" id="FCOK02000065">
    <property type="protein sequence ID" value="SAL61598.1"/>
    <property type="molecule type" value="Genomic_DNA"/>
</dbReference>
<evidence type="ECO:0000256" key="4">
    <source>
        <dbReference type="ARBA" id="ARBA00022840"/>
    </source>
</evidence>
<keyword evidence="2 7" id="KW-0378">Hydrolase</keyword>
<dbReference type="PANTHER" id="PTHR11070:SF2">
    <property type="entry name" value="ATP-DEPENDENT DNA HELICASE SRS2"/>
    <property type="match status" value="1"/>
</dbReference>
<dbReference type="Proteomes" id="UP000054683">
    <property type="component" value="Unassembled WGS sequence"/>
</dbReference>
<dbReference type="PANTHER" id="PTHR11070">
    <property type="entry name" value="UVRD / RECB / PCRA DNA HELICASE FAMILY MEMBER"/>
    <property type="match status" value="1"/>
</dbReference>
<dbReference type="GO" id="GO:0016787">
    <property type="term" value="F:hydrolase activity"/>
    <property type="evidence" value="ECO:0007669"/>
    <property type="project" value="UniProtKB-KW"/>
</dbReference>
<dbReference type="GO" id="GO:0033202">
    <property type="term" value="C:DNA helicase complex"/>
    <property type="evidence" value="ECO:0007669"/>
    <property type="project" value="TreeGrafter"/>
</dbReference>